<gene>
    <name evidence="2" type="ORF">OOU_Y34scaffold00879g4</name>
</gene>
<feature type="compositionally biased region" description="Basic and acidic residues" evidence="1">
    <location>
        <begin position="88"/>
        <end position="101"/>
    </location>
</feature>
<protein>
    <submittedName>
        <fullName evidence="2">Uncharacterized protein</fullName>
    </submittedName>
</protein>
<proteinExistence type="predicted"/>
<name>A0AA97NPB8_PYRO3</name>
<sequence>MPAAFPLRNYQSPLPQSRHPRSTLPTRPTRSFRHSLPSLPYQLPRPPRPPPPLFYETAPRLPLPPPPPASPPHPAPTATTEASPTPPREYDDITGYEHGDTPETYYLPFAGDPDRTRVYLLRRAENIKRANREARPAWRD</sequence>
<accession>A0AA97NPB8</accession>
<feature type="compositionally biased region" description="Pro residues" evidence="1">
    <location>
        <begin position="43"/>
        <end position="53"/>
    </location>
</feature>
<reference evidence="2" key="1">
    <citation type="journal article" date="2012" name="PLoS Genet.">
        <title>Comparative analysis of the genomes of two field isolates of the rice blast fungus Magnaporthe oryzae.</title>
        <authorList>
            <person name="Xue M."/>
            <person name="Yang J."/>
            <person name="Li Z."/>
            <person name="Hu S."/>
            <person name="Yao N."/>
            <person name="Dean R.A."/>
            <person name="Zhao W."/>
            <person name="Shen M."/>
            <person name="Zhang H."/>
            <person name="Li C."/>
            <person name="Liu L."/>
            <person name="Cao L."/>
            <person name="Xu X."/>
            <person name="Xing Y."/>
            <person name="Hsiang T."/>
            <person name="Zhang Z."/>
            <person name="Xu J.R."/>
            <person name="Peng Y.L."/>
        </authorList>
    </citation>
    <scope>NUCLEOTIDE SEQUENCE</scope>
    <source>
        <strain evidence="2">Y34</strain>
    </source>
</reference>
<feature type="region of interest" description="Disordered" evidence="1">
    <location>
        <begin position="1"/>
        <end position="111"/>
    </location>
</feature>
<evidence type="ECO:0000313" key="2">
    <source>
        <dbReference type="EMBL" id="ELQ33790.1"/>
    </source>
</evidence>
<dbReference type="EMBL" id="JH792856">
    <property type="protein sequence ID" value="ELQ33790.1"/>
    <property type="molecule type" value="Genomic_DNA"/>
</dbReference>
<organism evidence="2">
    <name type="scientific">Pyricularia oryzae (strain Y34)</name>
    <name type="common">Rice blast fungus</name>
    <name type="synonym">Magnaporthe oryzae</name>
    <dbReference type="NCBI Taxonomy" id="1143189"/>
    <lineage>
        <taxon>Eukaryota</taxon>
        <taxon>Fungi</taxon>
        <taxon>Dikarya</taxon>
        <taxon>Ascomycota</taxon>
        <taxon>Pezizomycotina</taxon>
        <taxon>Sordariomycetes</taxon>
        <taxon>Sordariomycetidae</taxon>
        <taxon>Magnaporthales</taxon>
        <taxon>Pyriculariaceae</taxon>
        <taxon>Pyricularia</taxon>
    </lineage>
</organism>
<dbReference type="Proteomes" id="UP000011086">
    <property type="component" value="Unassembled WGS sequence"/>
</dbReference>
<dbReference type="AlphaFoldDB" id="A0AA97NPB8"/>
<feature type="compositionally biased region" description="Pro residues" evidence="1">
    <location>
        <begin position="61"/>
        <end position="75"/>
    </location>
</feature>
<evidence type="ECO:0000256" key="1">
    <source>
        <dbReference type="SAM" id="MobiDB-lite"/>
    </source>
</evidence>